<dbReference type="InterPro" id="IPR053734">
    <property type="entry name" value="Phage_Head-Tail_Connect_sf"/>
</dbReference>
<name>A0ABY3LJV5_9GAMM</name>
<organism evidence="1 2">
    <name type="scientific">Pantoea vagans</name>
    <dbReference type="NCBI Taxonomy" id="470934"/>
    <lineage>
        <taxon>Bacteria</taxon>
        <taxon>Pseudomonadati</taxon>
        <taxon>Pseudomonadota</taxon>
        <taxon>Gammaproteobacteria</taxon>
        <taxon>Enterobacterales</taxon>
        <taxon>Erwiniaceae</taxon>
        <taxon>Pantoea</taxon>
    </lineage>
</organism>
<evidence type="ECO:0000313" key="1">
    <source>
        <dbReference type="EMBL" id="TXL80789.1"/>
    </source>
</evidence>
<reference evidence="1 2" key="1">
    <citation type="submission" date="2018-10" db="EMBL/GenBank/DDBJ databases">
        <title>Draft genome sequence of Pantoea vagans isolated from corpses of the sugarcane aphid Melanaphis sacchari Zehntner.</title>
        <authorList>
            <person name="Toledo E."/>
            <person name="Pena G."/>
            <person name="Lozano L."/>
        </authorList>
    </citation>
    <scope>NUCLEOTIDE SEQUENCE [LARGE SCALE GENOMIC DNA]</scope>
    <source>
        <strain evidence="1 2">ET-90</strain>
    </source>
</reference>
<dbReference type="RefSeq" id="WP_147788346.1">
    <property type="nucleotide sequence ID" value="NZ_RCNL01000001.1"/>
</dbReference>
<comment type="caution">
    <text evidence="1">The sequence shown here is derived from an EMBL/GenBank/DDBJ whole genome shotgun (WGS) entry which is preliminary data.</text>
</comment>
<accession>A0ABY3LJV5</accession>
<dbReference type="Proteomes" id="UP000426772">
    <property type="component" value="Unassembled WGS sequence"/>
</dbReference>
<dbReference type="SUPFAM" id="SSF69279">
    <property type="entry name" value="Phage tail proteins"/>
    <property type="match status" value="1"/>
</dbReference>
<keyword evidence="2" id="KW-1185">Reference proteome</keyword>
<protein>
    <submittedName>
        <fullName evidence="1">Uncharacterized protein</fullName>
    </submittedName>
</protein>
<evidence type="ECO:0000313" key="2">
    <source>
        <dbReference type="Proteomes" id="UP000426772"/>
    </source>
</evidence>
<proteinExistence type="predicted"/>
<dbReference type="InterPro" id="IPR008018">
    <property type="entry name" value="Phage_tail_attach_FII"/>
</dbReference>
<dbReference type="EMBL" id="RCNL01000001">
    <property type="protein sequence ID" value="TXL80789.1"/>
    <property type="molecule type" value="Genomic_DNA"/>
</dbReference>
<gene>
    <name evidence="1" type="ORF">D9O29_01430</name>
</gene>
<dbReference type="Pfam" id="PF05354">
    <property type="entry name" value="Phage_attach"/>
    <property type="match status" value="1"/>
</dbReference>
<dbReference type="Gene3D" id="2.40.10.180">
    <property type="entry name" value="Phage tail proteins"/>
    <property type="match status" value="1"/>
</dbReference>
<sequence length="119" mass="12674">MNRFRSRLAKADARINRAFAEESPATLLIGDEARPVVVIFESPDSPVSVPGGGELQDYAPAFSAMTADIAGLSKGDGAVVNGVNYRVTHVGTDEQGRTRVSLAFGETGKPQPEINNWSK</sequence>